<dbReference type="EMBL" id="LNIX01000039">
    <property type="protein sequence ID" value="OXA39363.1"/>
    <property type="molecule type" value="Genomic_DNA"/>
</dbReference>
<comment type="caution">
    <text evidence="1">The sequence shown here is derived from an EMBL/GenBank/DDBJ whole genome shotgun (WGS) entry which is preliminary data.</text>
</comment>
<dbReference type="AlphaFoldDB" id="A0A226D2I0"/>
<organism evidence="1 2">
    <name type="scientific">Folsomia candida</name>
    <name type="common">Springtail</name>
    <dbReference type="NCBI Taxonomy" id="158441"/>
    <lineage>
        <taxon>Eukaryota</taxon>
        <taxon>Metazoa</taxon>
        <taxon>Ecdysozoa</taxon>
        <taxon>Arthropoda</taxon>
        <taxon>Hexapoda</taxon>
        <taxon>Collembola</taxon>
        <taxon>Entomobryomorpha</taxon>
        <taxon>Isotomoidea</taxon>
        <taxon>Isotomidae</taxon>
        <taxon>Proisotominae</taxon>
        <taxon>Folsomia</taxon>
    </lineage>
</organism>
<reference evidence="1 2" key="1">
    <citation type="submission" date="2015-12" db="EMBL/GenBank/DDBJ databases">
        <title>The genome of Folsomia candida.</title>
        <authorList>
            <person name="Faddeeva A."/>
            <person name="Derks M.F."/>
            <person name="Anvar Y."/>
            <person name="Smit S."/>
            <person name="Van Straalen N."/>
            <person name="Roelofs D."/>
        </authorList>
    </citation>
    <scope>NUCLEOTIDE SEQUENCE [LARGE SCALE GENOMIC DNA]</scope>
    <source>
        <strain evidence="1 2">VU population</strain>
        <tissue evidence="1">Whole body</tissue>
    </source>
</reference>
<evidence type="ECO:0000313" key="1">
    <source>
        <dbReference type="EMBL" id="OXA39363.1"/>
    </source>
</evidence>
<accession>A0A226D2I0</accession>
<keyword evidence="2" id="KW-1185">Reference proteome</keyword>
<dbReference type="Proteomes" id="UP000198287">
    <property type="component" value="Unassembled WGS sequence"/>
</dbReference>
<proteinExistence type="predicted"/>
<name>A0A226D2I0_FOLCA</name>
<protein>
    <submittedName>
        <fullName evidence="1">Uncharacterized protein</fullName>
    </submittedName>
</protein>
<evidence type="ECO:0000313" key="2">
    <source>
        <dbReference type="Proteomes" id="UP000198287"/>
    </source>
</evidence>
<gene>
    <name evidence="1" type="ORF">Fcan01_25848</name>
</gene>
<sequence>MRIKNLDNCTIQGVEMFGNLSQTGQPLSKKDLAGVILRGEADLALAAFEDRSTKMAAFPFIYRHNGTQFYSFSLGLPKSSTAVSQFLLGFHQVRHDKYMSALLEKWFVVGTPLWTKEKQITNFTPEYECLYK</sequence>